<accession>A0A1M4S627</accession>
<keyword evidence="3" id="KW-1185">Reference proteome</keyword>
<dbReference type="RefSeq" id="WP_072971541.1">
    <property type="nucleotide sequence ID" value="NZ_FQTY01000001.1"/>
</dbReference>
<evidence type="ECO:0000313" key="3">
    <source>
        <dbReference type="Proteomes" id="UP000184114"/>
    </source>
</evidence>
<feature type="transmembrane region" description="Helical" evidence="1">
    <location>
        <begin position="7"/>
        <end position="30"/>
    </location>
</feature>
<organism evidence="2 3">
    <name type="scientific">Tissierella praeacuta DSM 18095</name>
    <dbReference type="NCBI Taxonomy" id="1123404"/>
    <lineage>
        <taxon>Bacteria</taxon>
        <taxon>Bacillati</taxon>
        <taxon>Bacillota</taxon>
        <taxon>Tissierellia</taxon>
        <taxon>Tissierellales</taxon>
        <taxon>Tissierellaceae</taxon>
        <taxon>Tissierella</taxon>
    </lineage>
</organism>
<keyword evidence="1" id="KW-0812">Transmembrane</keyword>
<dbReference type="GeneID" id="90994768"/>
<gene>
    <name evidence="2" type="ORF">SAMN02745784_00075</name>
</gene>
<protein>
    <submittedName>
        <fullName evidence="2">Uncharacterized protein</fullName>
    </submittedName>
</protein>
<dbReference type="Proteomes" id="UP000184114">
    <property type="component" value="Unassembled WGS sequence"/>
</dbReference>
<dbReference type="AlphaFoldDB" id="A0A1M4S627"/>
<reference evidence="3" key="1">
    <citation type="submission" date="2016-11" db="EMBL/GenBank/DDBJ databases">
        <authorList>
            <person name="Varghese N."/>
            <person name="Submissions S."/>
        </authorList>
    </citation>
    <scope>NUCLEOTIDE SEQUENCE [LARGE SCALE GENOMIC DNA]</scope>
    <source>
        <strain evidence="3">DSM 18095</strain>
    </source>
</reference>
<keyword evidence="1" id="KW-1133">Transmembrane helix</keyword>
<evidence type="ECO:0000313" key="2">
    <source>
        <dbReference type="EMBL" id="SHE27649.1"/>
    </source>
</evidence>
<sequence>MREKINCCIGMILVMIFAFWGTEYLLYTLFVRKSKLFIFCFILFLLMVSFFIGIVNKFNLPNKIVAPTLVLFSVFIGLGILKVTLPLFL</sequence>
<name>A0A1M4S627_9FIRM</name>
<feature type="transmembrane region" description="Helical" evidence="1">
    <location>
        <begin position="36"/>
        <end position="56"/>
    </location>
</feature>
<keyword evidence="1" id="KW-0472">Membrane</keyword>
<proteinExistence type="predicted"/>
<feature type="transmembrane region" description="Helical" evidence="1">
    <location>
        <begin position="68"/>
        <end position="88"/>
    </location>
</feature>
<dbReference type="EMBL" id="FQTY01000001">
    <property type="protein sequence ID" value="SHE27649.1"/>
    <property type="molecule type" value="Genomic_DNA"/>
</dbReference>
<evidence type="ECO:0000256" key="1">
    <source>
        <dbReference type="SAM" id="Phobius"/>
    </source>
</evidence>